<evidence type="ECO:0000313" key="9">
    <source>
        <dbReference type="EMBL" id="AFK21400.1"/>
    </source>
</evidence>
<keyword evidence="5" id="KW-0408">Iron</keyword>
<reference evidence="11 14" key="3">
    <citation type="journal article" date="2014" name="PLoS Genet.">
        <title>Phylogenetically driven sequencing of extremely halophilic archaea reveals strategies for static and dynamic osmo-response.</title>
        <authorList>
            <person name="Becker E.A."/>
            <person name="Seitzer P.M."/>
            <person name="Tritt A."/>
            <person name="Larsen D."/>
            <person name="Krusor M."/>
            <person name="Yao A.I."/>
            <person name="Wu D."/>
            <person name="Madern D."/>
            <person name="Eisen J.A."/>
            <person name="Darling A.E."/>
            <person name="Facciotti M.T."/>
        </authorList>
    </citation>
    <scope>NUCLEOTIDE SEQUENCE [LARGE SCALE GENOMIC DNA]</scope>
    <source>
        <strain evidence="11">ATCC 33500</strain>
        <strain evidence="14">ATCC 33500 / DSM 1411 / JCM 8866 / NBRC 14739 / NCIMB 2177 / R-4</strain>
    </source>
</reference>
<evidence type="ECO:0000313" key="13">
    <source>
        <dbReference type="Proteomes" id="UP000006469"/>
    </source>
</evidence>
<evidence type="ECO:0000256" key="5">
    <source>
        <dbReference type="ARBA" id="ARBA00023004"/>
    </source>
</evidence>
<evidence type="ECO:0000256" key="2">
    <source>
        <dbReference type="ARBA" id="ARBA00022485"/>
    </source>
</evidence>
<dbReference type="PROSITE" id="PS51257">
    <property type="entry name" value="PROKAR_LIPOPROTEIN"/>
    <property type="match status" value="1"/>
</dbReference>
<reference evidence="10 15" key="4">
    <citation type="submission" date="2014-04" db="EMBL/GenBank/DDBJ databases">
        <title>Transcriptional profiles of Haloferax mediterranei on the basis of nitrogen availability.</title>
        <authorList>
            <person name="Bautista V."/>
        </authorList>
    </citation>
    <scope>NUCLEOTIDE SEQUENCE [LARGE SCALE GENOMIC DNA]</scope>
    <source>
        <strain evidence="10">ATCC 33500</strain>
        <strain evidence="15">ATCC 33500 / DSM 1411 / JCM 8866 / NBRC 14739 / NCIMB 2177 / R-4</strain>
        <plasmid evidence="10">HMPLAS1</plasmid>
        <plasmid evidence="15">Plasmid HMPLAS1</plasmid>
    </source>
</reference>
<dbReference type="GeneID" id="40158055"/>
<evidence type="ECO:0000313" key="15">
    <source>
        <dbReference type="Proteomes" id="UP000027075"/>
    </source>
</evidence>
<proteinExistence type="predicted"/>
<dbReference type="Proteomes" id="UP000299011">
    <property type="component" value="Plasmid pHME505"/>
</dbReference>
<dbReference type="Proteomes" id="UP000006469">
    <property type="component" value="Plasmid pHM500"/>
</dbReference>
<geneLocation type="plasmid" evidence="9 13">
    <name>pHM500</name>
</geneLocation>
<dbReference type="EMBL" id="AOLO01000015">
    <property type="protein sequence ID" value="ELZ97279.1"/>
    <property type="molecule type" value="Genomic_DNA"/>
</dbReference>
<evidence type="ECO:0000313" key="14">
    <source>
        <dbReference type="Proteomes" id="UP000011603"/>
    </source>
</evidence>
<keyword evidence="2" id="KW-0004">4Fe-4S</keyword>
<name>I3RAZ0_HALMT</name>
<evidence type="ECO:0000313" key="10">
    <source>
        <dbReference type="EMBL" id="AHZ24527.1"/>
    </source>
</evidence>
<accession>I3RAZ0</accession>
<evidence type="ECO:0000256" key="4">
    <source>
        <dbReference type="ARBA" id="ARBA00022982"/>
    </source>
</evidence>
<dbReference type="Proteomes" id="UP000027075">
    <property type="component" value="Plasmid HMPLAS1"/>
</dbReference>
<sequence>MADDQRTRRRFMWLTGTAAMAGLAGCSGDGGETETEAPTTTTSASSTGGVPAAYATATSLDGTQRNPDSLSSQEAVSYQDQPKDGQQCSNCRFYIEDKNDDGLGACAIVEGKVAPDGYCVSYVAYEG</sequence>
<keyword evidence="14" id="KW-1185">Reference proteome</keyword>
<organism evidence="9 13">
    <name type="scientific">Haloferax mediterranei (strain ATCC 33500 / DSM 1411 / JCM 8866 / NBRC 14739 / NCIMB 2177 / R-4)</name>
    <name type="common">Halobacterium mediterranei</name>
    <dbReference type="NCBI Taxonomy" id="523841"/>
    <lineage>
        <taxon>Archaea</taxon>
        <taxon>Methanobacteriati</taxon>
        <taxon>Methanobacteriota</taxon>
        <taxon>Stenosarchaea group</taxon>
        <taxon>Halobacteria</taxon>
        <taxon>Halobacteriales</taxon>
        <taxon>Haloferacaceae</taxon>
        <taxon>Haloferax</taxon>
    </lineage>
</organism>
<evidence type="ECO:0000313" key="16">
    <source>
        <dbReference type="Proteomes" id="UP000299011"/>
    </source>
</evidence>
<dbReference type="OrthoDB" id="183484at2157"/>
<reference evidence="12 16" key="6">
    <citation type="submission" date="2019-04" db="EMBL/GenBank/DDBJ databases">
        <title>Methylomes of two halophilic Archaea, Haloarcula marismortui and Haloferax mediterranei.</title>
        <authorList>
            <person name="DasSarma S."/>
            <person name="DasSarma P."/>
            <person name="DasSarma S."/>
            <person name="Fomenkov A."/>
            <person name="Vincze T."/>
            <person name="Anton B.P."/>
            <person name="Roberts R.J."/>
        </authorList>
    </citation>
    <scope>NUCLEOTIDE SEQUENCE [LARGE SCALE GENOMIC DNA]</scope>
    <source>
        <strain evidence="12">ATCC 33500</strain>
        <strain evidence="16">ATCC 33500 / DSM 1411 / JCM 8866 / NBRC 14739 / NCIMB 2177 / R-4</strain>
        <plasmid evidence="12 16">pHME505</plasmid>
    </source>
</reference>
<gene>
    <name evidence="9" type="ordered locus">HFX_6278</name>
    <name evidence="10" type="ORF">BM92_16600</name>
    <name evidence="11" type="ORF">C439_18193</name>
    <name evidence="12" type="ORF">E6P09_16520</name>
</gene>
<evidence type="ECO:0000256" key="1">
    <source>
        <dbReference type="ARBA" id="ARBA00022448"/>
    </source>
</evidence>
<feature type="domain" description="High potential iron-sulfur proteins family profile" evidence="8">
    <location>
        <begin position="44"/>
        <end position="127"/>
    </location>
</feature>
<geneLocation type="plasmid" evidence="12 16">
    <name>pHME505</name>
</geneLocation>
<dbReference type="InterPro" id="IPR000170">
    <property type="entry name" value="High_potential_FeS_prot"/>
</dbReference>
<keyword evidence="3" id="KW-0479">Metal-binding</keyword>
<dbReference type="InterPro" id="IPR006311">
    <property type="entry name" value="TAT_signal"/>
</dbReference>
<dbReference type="EMBL" id="CP007554">
    <property type="protein sequence ID" value="AHZ24527.1"/>
    <property type="molecule type" value="Genomic_DNA"/>
</dbReference>
<geneLocation type="plasmid" evidence="10 15">
    <name>HMPLAS1</name>
</geneLocation>
<evidence type="ECO:0000313" key="11">
    <source>
        <dbReference type="EMBL" id="ELZ97279.1"/>
    </source>
</evidence>
<keyword evidence="4" id="KW-0249">Electron transport</keyword>
<dbReference type="RefSeq" id="WP_004060845.1">
    <property type="nucleotide sequence ID" value="NC_017944.1"/>
</dbReference>
<feature type="compositionally biased region" description="Polar residues" evidence="7">
    <location>
        <begin position="56"/>
        <end position="85"/>
    </location>
</feature>
<dbReference type="PROSITE" id="PS51373">
    <property type="entry name" value="HIPIP"/>
    <property type="match status" value="1"/>
</dbReference>
<evidence type="ECO:0000256" key="6">
    <source>
        <dbReference type="ARBA" id="ARBA00023014"/>
    </source>
</evidence>
<evidence type="ECO:0000313" key="12">
    <source>
        <dbReference type="EMBL" id="QCQ76923.1"/>
    </source>
</evidence>
<dbReference type="Pfam" id="PF01355">
    <property type="entry name" value="HIPIP"/>
    <property type="match status" value="1"/>
</dbReference>
<dbReference type="HOGENOM" id="CLU_123161_0_0_2"/>
<reference evidence="9" key="1">
    <citation type="journal article" date="2012" name="Appl. Environ. Microbiol.">
        <title>Identification of the haloarchaeal phasin (PhaP) that functions in polyhydroxyalkanoate accumulation and granule formation in Haloferax mediterranei.</title>
        <authorList>
            <person name="Cai S."/>
            <person name="Cai L."/>
            <person name="Liu H."/>
            <person name="Liu X."/>
            <person name="Han J."/>
            <person name="Zhou J."/>
            <person name="Xiang H."/>
        </authorList>
    </citation>
    <scope>NUCLEOTIDE SEQUENCE</scope>
    <source>
        <strain evidence="9">CGMCC 1.2087</strain>
    </source>
</reference>
<dbReference type="PROSITE" id="PS51318">
    <property type="entry name" value="TAT"/>
    <property type="match status" value="1"/>
</dbReference>
<dbReference type="KEGG" id="hme:HFX_6278"/>
<feature type="compositionally biased region" description="Low complexity" evidence="7">
    <location>
        <begin position="36"/>
        <end position="53"/>
    </location>
</feature>
<evidence type="ECO:0000256" key="3">
    <source>
        <dbReference type="ARBA" id="ARBA00022723"/>
    </source>
</evidence>
<keyword evidence="1" id="KW-0813">Transport</keyword>
<keyword evidence="6" id="KW-0411">Iron-sulfur</keyword>
<dbReference type="GO" id="GO:0051539">
    <property type="term" value="F:4 iron, 4 sulfur cluster binding"/>
    <property type="evidence" value="ECO:0007669"/>
    <property type="project" value="UniProtKB-KW"/>
</dbReference>
<protein>
    <recommendedName>
        <fullName evidence="8">High potential iron-sulfur proteins family profile domain-containing protein</fullName>
    </recommendedName>
</protein>
<reference evidence="9 13" key="2">
    <citation type="journal article" date="2012" name="J. Bacteriol.">
        <title>Complete genome sequence of the metabolically versatile halophilic archaeon Haloferax mediterranei, a poly(3-hydroxybutyrate-co-3-hydroxyvalerate) producer.</title>
        <authorList>
            <person name="Han J."/>
            <person name="Zhang F."/>
            <person name="Hou J."/>
            <person name="Liu X."/>
            <person name="Li M."/>
            <person name="Liu H."/>
            <person name="Cai L."/>
            <person name="Zhang B."/>
            <person name="Chen Y."/>
            <person name="Zhou J."/>
            <person name="Hu S."/>
            <person name="Xiang H."/>
        </authorList>
    </citation>
    <scope>NUCLEOTIDE SEQUENCE [LARGE SCALE GENOMIC DNA]</scope>
    <source>
        <strain evidence="13">ATCC 33500 / DSM 1411 / JCM 8866 / NBRC 14739 / NCIMB 2177 / R-4</strain>
        <strain evidence="9">CGMCC 1.2087</strain>
        <plasmid evidence="13">pHM500</plasmid>
    </source>
</reference>
<dbReference type="EMBL" id="CP001871">
    <property type="protein sequence ID" value="AFK21400.1"/>
    <property type="molecule type" value="Genomic_DNA"/>
</dbReference>
<dbReference type="GO" id="GO:0019646">
    <property type="term" value="P:aerobic electron transport chain"/>
    <property type="evidence" value="ECO:0007669"/>
    <property type="project" value="InterPro"/>
</dbReference>
<reference evidence="9" key="5">
    <citation type="submission" date="2014-05" db="EMBL/GenBank/DDBJ databases">
        <authorList>
            <person name="Wang L."/>
            <person name="Yang H."/>
            <person name="Xiang H."/>
        </authorList>
    </citation>
    <scope>NUCLEOTIDE SEQUENCE</scope>
    <source>
        <strain evidence="9">CGMCC 1.2087</strain>
        <plasmid evidence="9">pHM500</plasmid>
    </source>
</reference>
<dbReference type="Gene3D" id="4.10.490.10">
    <property type="entry name" value="High potential iron-sulphur protein"/>
    <property type="match status" value="1"/>
</dbReference>
<dbReference type="SUPFAM" id="SSF57652">
    <property type="entry name" value="HIPIP (high potential iron protein)"/>
    <property type="match status" value="1"/>
</dbReference>
<evidence type="ECO:0000259" key="8">
    <source>
        <dbReference type="PROSITE" id="PS51373"/>
    </source>
</evidence>
<dbReference type="InterPro" id="IPR036369">
    <property type="entry name" value="HIPIP_sf"/>
</dbReference>
<dbReference type="GO" id="GO:0046872">
    <property type="term" value="F:metal ion binding"/>
    <property type="evidence" value="ECO:0007669"/>
    <property type="project" value="UniProtKB-KW"/>
</dbReference>
<dbReference type="PATRIC" id="fig|523841.21.peg.3651"/>
<keyword evidence="9" id="KW-0614">Plasmid</keyword>
<feature type="region of interest" description="Disordered" evidence="7">
    <location>
        <begin position="25"/>
        <end position="85"/>
    </location>
</feature>
<dbReference type="EMBL" id="CP039140">
    <property type="protein sequence ID" value="QCQ76923.1"/>
    <property type="molecule type" value="Genomic_DNA"/>
</dbReference>
<dbReference type="Proteomes" id="UP000011603">
    <property type="component" value="Unassembled WGS sequence"/>
</dbReference>
<dbReference type="AlphaFoldDB" id="I3RAZ0"/>
<evidence type="ECO:0000256" key="7">
    <source>
        <dbReference type="SAM" id="MobiDB-lite"/>
    </source>
</evidence>
<dbReference type="GO" id="GO:0009055">
    <property type="term" value="F:electron transfer activity"/>
    <property type="evidence" value="ECO:0007669"/>
    <property type="project" value="InterPro"/>
</dbReference>